<gene>
    <name evidence="6" type="ORF">M422DRAFT_783936</name>
</gene>
<keyword evidence="4" id="KW-0520">NAD</keyword>
<dbReference type="SUPFAM" id="SSF54495">
    <property type="entry name" value="UBC-like"/>
    <property type="match status" value="1"/>
</dbReference>
<dbReference type="PROSITE" id="PS50127">
    <property type="entry name" value="UBC_2"/>
    <property type="match status" value="1"/>
</dbReference>
<name>A0A0C9U857_SPHS4</name>
<dbReference type="SMART" id="SM00212">
    <property type="entry name" value="UBCc"/>
    <property type="match status" value="1"/>
</dbReference>
<sequence length="1151" mass="128174">MAPATRSNTKRTREIPAIVISSDSEDVEPAQKKPFKTMNFRRAVGRRKGQELANHVHVASDNAMSVDIPGPSHVAPHRPIVKAKSITAKNAHLKGRKRFMADLKDLDEAKGFQFEGLVLETICSGDEEGSVEIAISKDNASLIALNLLIDDTSEYPREHTFYSFTQSADIAPHILQVVEAMPSASAKPLEGTVKSIMASLSASLKAGEFVSPDDAYYEVQEDGEDAWDSDDAYDYEDYEIGQVASVDKSEMFGALQKDLLEVIASGYKPGFFQINDDEIVLSVSCPIPSLSVPPRALVAWDRRLLQSFQNLTVLISGLYGPYPILEKDGTLISGPVSAPKFHVGLTPAYKPSREVVLQTIRNFGIASAKDFDRNDTGPADTAPDPRCFEKFSLSSSLESALNDLIPLVQVRLKYKLGWGGAEVLYSRAKQLQRDAGDDLYKQCKKEIQAAEKEEAMNAKSYNLPPDALLQPSSGSLNLPLLVYSYLVRGFKMCPRYCQVCHRSIQLNFEALKPYVCDDKLCTYQYYAFNFGPSIEYEISANPTVVDLLVSLTYLSAYEHQLKEGFPVGLNLRVPIPKTLPPAKAVGWINQNHGQVKAEEDPTPILMAGWDGMVDFDDLPMVMMRGAIVEMLDRLPSVKDMKEYLDCKLPGKVSPQLRAIDPDVPVAAWQMLRWCVASSTAYIEEIMDEDDKVCNISQEYRQFRFNVGAPDKEARYHEALKGIQKKNKNAQKYPALYAFHGSPMRNWHSIVREGLLLKEAINGRAFGNGVYFAKDASISMGTYATSTHVRWSKSAISPSSCFALAEIINSPGEFKSTSPYYVVPNVDWILCRYLLVKQSYWDTEAPQGDVPEEPTAQYMDLDPKQQLVLGNKIIRIPAQSQKLDALLHARMAECPKDEPFDQEDCLILSGTLAQKTQTSNGVESQQSAAAQAKSAAKRKAKDEWTHVEAWCDPTGYTLLPPPSDSTPQAALALQREFRTMLREQDAALKNDTVSELGWFMPPELMDDNLFRWMVELHSFDPSLPIAKDMANYNVPSFLFEIRFPDRFPIQPPFFRVIKPRVLPFAHGGGGHITAGGSICMDLLTSDGWLPSYSISAVLLQIRLAICNPDPRPARLTTNWQLPYSIGEALEGFKRAANAHGWRIPEGLEKLTR</sequence>
<dbReference type="SUPFAM" id="SSF56399">
    <property type="entry name" value="ADP-ribosylation"/>
    <property type="match status" value="1"/>
</dbReference>
<dbReference type="InterPro" id="IPR012317">
    <property type="entry name" value="Poly(ADP-ribose)pol_cat_dom"/>
</dbReference>
<dbReference type="GO" id="GO:0016779">
    <property type="term" value="F:nucleotidyltransferase activity"/>
    <property type="evidence" value="ECO:0007669"/>
    <property type="project" value="UniProtKB-KW"/>
</dbReference>
<evidence type="ECO:0000259" key="5">
    <source>
        <dbReference type="PROSITE" id="PS50127"/>
    </source>
</evidence>
<accession>A0A0C9U857</accession>
<dbReference type="OrthoDB" id="109543at2759"/>
<dbReference type="GO" id="GO:0003950">
    <property type="term" value="F:NAD+ poly-ADP-ribosyltransferase activity"/>
    <property type="evidence" value="ECO:0007669"/>
    <property type="project" value="InterPro"/>
</dbReference>
<dbReference type="Gene3D" id="3.10.110.10">
    <property type="entry name" value="Ubiquitin Conjugating Enzyme"/>
    <property type="match status" value="1"/>
</dbReference>
<dbReference type="Gene3D" id="3.90.228.10">
    <property type="match status" value="1"/>
</dbReference>
<dbReference type="Pfam" id="PF00179">
    <property type="entry name" value="UQ_con"/>
    <property type="match status" value="1"/>
</dbReference>
<dbReference type="InterPro" id="IPR051838">
    <property type="entry name" value="ARTD_PARP"/>
</dbReference>
<dbReference type="Pfam" id="PF00644">
    <property type="entry name" value="PARP"/>
    <property type="match status" value="1"/>
</dbReference>
<dbReference type="InterPro" id="IPR016135">
    <property type="entry name" value="UBQ-conjugating_enzyme/RWD"/>
</dbReference>
<keyword evidence="3" id="KW-0548">Nucleotidyltransferase</keyword>
<dbReference type="HOGENOM" id="CLU_003143_1_0_1"/>
<evidence type="ECO:0000313" key="7">
    <source>
        <dbReference type="Proteomes" id="UP000054279"/>
    </source>
</evidence>
<reference evidence="6 7" key="1">
    <citation type="submission" date="2014-06" db="EMBL/GenBank/DDBJ databases">
        <title>Evolutionary Origins and Diversification of the Mycorrhizal Mutualists.</title>
        <authorList>
            <consortium name="DOE Joint Genome Institute"/>
            <consortium name="Mycorrhizal Genomics Consortium"/>
            <person name="Kohler A."/>
            <person name="Kuo A."/>
            <person name="Nagy L.G."/>
            <person name="Floudas D."/>
            <person name="Copeland A."/>
            <person name="Barry K.W."/>
            <person name="Cichocki N."/>
            <person name="Veneault-Fourrey C."/>
            <person name="LaButti K."/>
            <person name="Lindquist E.A."/>
            <person name="Lipzen A."/>
            <person name="Lundell T."/>
            <person name="Morin E."/>
            <person name="Murat C."/>
            <person name="Riley R."/>
            <person name="Ohm R."/>
            <person name="Sun H."/>
            <person name="Tunlid A."/>
            <person name="Henrissat B."/>
            <person name="Grigoriev I.V."/>
            <person name="Hibbett D.S."/>
            <person name="Martin F."/>
        </authorList>
    </citation>
    <scope>NUCLEOTIDE SEQUENCE [LARGE SCALE GENOMIC DNA]</scope>
    <source>
        <strain evidence="6 7">SS14</strain>
    </source>
</reference>
<proteinExistence type="predicted"/>
<dbReference type="InterPro" id="IPR000608">
    <property type="entry name" value="UBC"/>
</dbReference>
<keyword evidence="1" id="KW-0328">Glycosyltransferase</keyword>
<dbReference type="AlphaFoldDB" id="A0A0C9U857"/>
<evidence type="ECO:0000256" key="4">
    <source>
        <dbReference type="ARBA" id="ARBA00023027"/>
    </source>
</evidence>
<organism evidence="6 7">
    <name type="scientific">Sphaerobolus stellatus (strain SS14)</name>
    <dbReference type="NCBI Taxonomy" id="990650"/>
    <lineage>
        <taxon>Eukaryota</taxon>
        <taxon>Fungi</taxon>
        <taxon>Dikarya</taxon>
        <taxon>Basidiomycota</taxon>
        <taxon>Agaricomycotina</taxon>
        <taxon>Agaricomycetes</taxon>
        <taxon>Phallomycetidae</taxon>
        <taxon>Geastrales</taxon>
        <taxon>Sphaerobolaceae</taxon>
        <taxon>Sphaerobolus</taxon>
    </lineage>
</organism>
<keyword evidence="7" id="KW-1185">Reference proteome</keyword>
<feature type="domain" description="UBC core" evidence="5">
    <location>
        <begin position="967"/>
        <end position="1151"/>
    </location>
</feature>
<dbReference type="PANTHER" id="PTHR21328">
    <property type="entry name" value="POLY ADP-RIBOSE POLYMERASE FAMILY, MEMBER PARP"/>
    <property type="match status" value="1"/>
</dbReference>
<evidence type="ECO:0000313" key="6">
    <source>
        <dbReference type="EMBL" id="KIJ30589.1"/>
    </source>
</evidence>
<evidence type="ECO:0000256" key="2">
    <source>
        <dbReference type="ARBA" id="ARBA00022679"/>
    </source>
</evidence>
<dbReference type="CDD" id="cd23802">
    <property type="entry name" value="UBCc_UBE2Q"/>
    <property type="match status" value="1"/>
</dbReference>
<dbReference type="Proteomes" id="UP000054279">
    <property type="component" value="Unassembled WGS sequence"/>
</dbReference>
<protein>
    <recommendedName>
        <fullName evidence="5">UBC core domain-containing protein</fullName>
    </recommendedName>
</protein>
<keyword evidence="2" id="KW-0808">Transferase</keyword>
<evidence type="ECO:0000256" key="3">
    <source>
        <dbReference type="ARBA" id="ARBA00022695"/>
    </source>
</evidence>
<evidence type="ECO:0000256" key="1">
    <source>
        <dbReference type="ARBA" id="ARBA00022676"/>
    </source>
</evidence>
<dbReference type="EMBL" id="KN837258">
    <property type="protein sequence ID" value="KIJ30589.1"/>
    <property type="molecule type" value="Genomic_DNA"/>
</dbReference>